<dbReference type="SMART" id="SM00513">
    <property type="entry name" value="SAP"/>
    <property type="match status" value="1"/>
</dbReference>
<evidence type="ECO:0000256" key="1">
    <source>
        <dbReference type="SAM" id="MobiDB-lite"/>
    </source>
</evidence>
<reference evidence="3" key="1">
    <citation type="journal article" date="2020" name="Cell">
        <title>Large-Scale Comparative Analyses of Tick Genomes Elucidate Their Genetic Diversity and Vector Capacities.</title>
        <authorList>
            <consortium name="Tick Genome and Microbiome Consortium (TIGMIC)"/>
            <person name="Jia N."/>
            <person name="Wang J."/>
            <person name="Shi W."/>
            <person name="Du L."/>
            <person name="Sun Y."/>
            <person name="Zhan W."/>
            <person name="Jiang J.F."/>
            <person name="Wang Q."/>
            <person name="Zhang B."/>
            <person name="Ji P."/>
            <person name="Bell-Sakyi L."/>
            <person name="Cui X.M."/>
            <person name="Yuan T.T."/>
            <person name="Jiang B.G."/>
            <person name="Yang W.F."/>
            <person name="Lam T.T."/>
            <person name="Chang Q.C."/>
            <person name="Ding S.J."/>
            <person name="Wang X.J."/>
            <person name="Zhu J.G."/>
            <person name="Ruan X.D."/>
            <person name="Zhao L."/>
            <person name="Wei J.T."/>
            <person name="Ye R.Z."/>
            <person name="Que T.C."/>
            <person name="Du C.H."/>
            <person name="Zhou Y.H."/>
            <person name="Cheng J.X."/>
            <person name="Dai P.F."/>
            <person name="Guo W.B."/>
            <person name="Han X.H."/>
            <person name="Huang E.J."/>
            <person name="Li L.F."/>
            <person name="Wei W."/>
            <person name="Gao Y.C."/>
            <person name="Liu J.Z."/>
            <person name="Shao H.Z."/>
            <person name="Wang X."/>
            <person name="Wang C.C."/>
            <person name="Yang T.C."/>
            <person name="Huo Q.B."/>
            <person name="Li W."/>
            <person name="Chen H.Y."/>
            <person name="Chen S.E."/>
            <person name="Zhou L.G."/>
            <person name="Ni X.B."/>
            <person name="Tian J.H."/>
            <person name="Sheng Y."/>
            <person name="Liu T."/>
            <person name="Pan Y.S."/>
            <person name="Xia L.Y."/>
            <person name="Li J."/>
            <person name="Zhao F."/>
            <person name="Cao W.C."/>
        </authorList>
    </citation>
    <scope>NUCLEOTIDE SEQUENCE</scope>
    <source>
        <strain evidence="3">Rsan-2018</strain>
    </source>
</reference>
<feature type="region of interest" description="Disordered" evidence="1">
    <location>
        <begin position="138"/>
        <end position="183"/>
    </location>
</feature>
<name>A0A9D4PBD1_RHISA</name>
<organism evidence="3 4">
    <name type="scientific">Rhipicephalus sanguineus</name>
    <name type="common">Brown dog tick</name>
    <name type="synonym">Ixodes sanguineus</name>
    <dbReference type="NCBI Taxonomy" id="34632"/>
    <lineage>
        <taxon>Eukaryota</taxon>
        <taxon>Metazoa</taxon>
        <taxon>Ecdysozoa</taxon>
        <taxon>Arthropoda</taxon>
        <taxon>Chelicerata</taxon>
        <taxon>Arachnida</taxon>
        <taxon>Acari</taxon>
        <taxon>Parasitiformes</taxon>
        <taxon>Ixodida</taxon>
        <taxon>Ixodoidea</taxon>
        <taxon>Ixodidae</taxon>
        <taxon>Rhipicephalinae</taxon>
        <taxon>Rhipicephalus</taxon>
        <taxon>Rhipicephalus</taxon>
    </lineage>
</organism>
<protein>
    <recommendedName>
        <fullName evidence="2">SAP domain-containing protein</fullName>
    </recommendedName>
</protein>
<reference evidence="3" key="2">
    <citation type="submission" date="2021-09" db="EMBL/GenBank/DDBJ databases">
        <authorList>
            <person name="Jia N."/>
            <person name="Wang J."/>
            <person name="Shi W."/>
            <person name="Du L."/>
            <person name="Sun Y."/>
            <person name="Zhan W."/>
            <person name="Jiang J."/>
            <person name="Wang Q."/>
            <person name="Zhang B."/>
            <person name="Ji P."/>
            <person name="Sakyi L.B."/>
            <person name="Cui X."/>
            <person name="Yuan T."/>
            <person name="Jiang B."/>
            <person name="Yang W."/>
            <person name="Lam T.T.-Y."/>
            <person name="Chang Q."/>
            <person name="Ding S."/>
            <person name="Wang X."/>
            <person name="Zhu J."/>
            <person name="Ruan X."/>
            <person name="Zhao L."/>
            <person name="Wei J."/>
            <person name="Que T."/>
            <person name="Du C."/>
            <person name="Cheng J."/>
            <person name="Dai P."/>
            <person name="Han X."/>
            <person name="Huang E."/>
            <person name="Gao Y."/>
            <person name="Liu J."/>
            <person name="Shao H."/>
            <person name="Ye R."/>
            <person name="Li L."/>
            <person name="Wei W."/>
            <person name="Wang X."/>
            <person name="Wang C."/>
            <person name="Huo Q."/>
            <person name="Li W."/>
            <person name="Guo W."/>
            <person name="Chen H."/>
            <person name="Chen S."/>
            <person name="Zhou L."/>
            <person name="Zhou L."/>
            <person name="Ni X."/>
            <person name="Tian J."/>
            <person name="Zhou Y."/>
            <person name="Sheng Y."/>
            <person name="Liu T."/>
            <person name="Pan Y."/>
            <person name="Xia L."/>
            <person name="Li J."/>
            <person name="Zhao F."/>
            <person name="Cao W."/>
        </authorList>
    </citation>
    <scope>NUCLEOTIDE SEQUENCE</scope>
    <source>
        <strain evidence="3">Rsan-2018</strain>
        <tissue evidence="3">Larvae</tissue>
    </source>
</reference>
<gene>
    <name evidence="3" type="ORF">HPB52_004487</name>
</gene>
<sequence length="483" mass="52709">MAQPTGFESTEQHGEGETTARDGATPRRTLSSDSEATIVESLLTTLDSSTMAAATKKQLVDELRVRGLRCSGRKDELIARLIRDNTTRQALEPTDSSTNDQAADDDDRQAHLETLSADNARLRAELNSLRAKLNCATTSEQRETSYNASHNASLPTKRSSPLNDGTNQDAESPAAPTVSTHGGEPSMAQILAALVNTQALLANSLSRGPPTTSPIQIHSTSDTSSSIPTFDGTPQQSAHEWIAQVERIAALAHWTPSLTLVTAANRLTGSAKDWHSAYGSQHDTWEQWKEALTLRFKRKLTMQEFLELQTKRRFRATRPYGIEDDTWANPLAAQLCGTVTELIDRAALLDARRRMTVPWSGFKPAGTSQQLCQLADGQLAQRFFGSSAPAAHLCSGANISIMSVNALTDDIPTHAWVSREDIEVLNRSIRPTLAATINVTLGTTNVRLEDVVVTELPSGIDLILGSDWRRVASVDERFTRQTM</sequence>
<feature type="compositionally biased region" description="Polar residues" evidence="1">
    <location>
        <begin position="138"/>
        <end position="170"/>
    </location>
</feature>
<accession>A0A9D4PBD1</accession>
<dbReference type="PANTHER" id="PTHR33223:SF6">
    <property type="entry name" value="CCHC-TYPE DOMAIN-CONTAINING PROTEIN"/>
    <property type="match status" value="1"/>
</dbReference>
<evidence type="ECO:0000313" key="3">
    <source>
        <dbReference type="EMBL" id="KAH7935138.1"/>
    </source>
</evidence>
<dbReference type="Proteomes" id="UP000821837">
    <property type="component" value="Unassembled WGS sequence"/>
</dbReference>
<proteinExistence type="predicted"/>
<dbReference type="Gene3D" id="1.10.720.30">
    <property type="entry name" value="SAP domain"/>
    <property type="match status" value="1"/>
</dbReference>
<dbReference type="VEuPathDB" id="VectorBase:RSAN_031806"/>
<dbReference type="InterPro" id="IPR036361">
    <property type="entry name" value="SAP_dom_sf"/>
</dbReference>
<dbReference type="AlphaFoldDB" id="A0A9D4PBD1"/>
<feature type="region of interest" description="Disordered" evidence="1">
    <location>
        <begin position="205"/>
        <end position="235"/>
    </location>
</feature>
<evidence type="ECO:0000259" key="2">
    <source>
        <dbReference type="PROSITE" id="PS50800"/>
    </source>
</evidence>
<comment type="caution">
    <text evidence="3">The sequence shown here is derived from an EMBL/GenBank/DDBJ whole genome shotgun (WGS) entry which is preliminary data.</text>
</comment>
<keyword evidence="4" id="KW-1185">Reference proteome</keyword>
<dbReference type="PANTHER" id="PTHR33223">
    <property type="entry name" value="CCHC-TYPE DOMAIN-CONTAINING PROTEIN"/>
    <property type="match status" value="1"/>
</dbReference>
<feature type="region of interest" description="Disordered" evidence="1">
    <location>
        <begin position="1"/>
        <end position="33"/>
    </location>
</feature>
<feature type="domain" description="SAP" evidence="2">
    <location>
        <begin position="51"/>
        <end position="85"/>
    </location>
</feature>
<dbReference type="InterPro" id="IPR003034">
    <property type="entry name" value="SAP_dom"/>
</dbReference>
<dbReference type="Pfam" id="PF02037">
    <property type="entry name" value="SAP"/>
    <property type="match status" value="1"/>
</dbReference>
<evidence type="ECO:0000313" key="4">
    <source>
        <dbReference type="Proteomes" id="UP000821837"/>
    </source>
</evidence>
<dbReference type="EMBL" id="JABSTV010001255">
    <property type="protein sequence ID" value="KAH7935138.1"/>
    <property type="molecule type" value="Genomic_DNA"/>
</dbReference>
<feature type="compositionally biased region" description="Basic and acidic residues" evidence="1">
    <location>
        <begin position="10"/>
        <end position="20"/>
    </location>
</feature>
<dbReference type="PROSITE" id="PS50800">
    <property type="entry name" value="SAP"/>
    <property type="match status" value="1"/>
</dbReference>